<dbReference type="Proteomes" id="UP001589894">
    <property type="component" value="Unassembled WGS sequence"/>
</dbReference>
<accession>A0ABV6P033</accession>
<feature type="region of interest" description="Disordered" evidence="1">
    <location>
        <begin position="243"/>
        <end position="268"/>
    </location>
</feature>
<keyword evidence="3" id="KW-1185">Reference proteome</keyword>
<proteinExistence type="predicted"/>
<evidence type="ECO:0000256" key="1">
    <source>
        <dbReference type="SAM" id="MobiDB-lite"/>
    </source>
</evidence>
<dbReference type="RefSeq" id="WP_377339597.1">
    <property type="nucleotide sequence ID" value="NZ_JBHLUE010000011.1"/>
</dbReference>
<gene>
    <name evidence="2" type="ORF">ACFFHU_16030</name>
</gene>
<name>A0ABV6P033_9ACTN</name>
<organism evidence="2 3">
    <name type="scientific">Plantactinospora siamensis</name>
    <dbReference type="NCBI Taxonomy" id="555372"/>
    <lineage>
        <taxon>Bacteria</taxon>
        <taxon>Bacillati</taxon>
        <taxon>Actinomycetota</taxon>
        <taxon>Actinomycetes</taxon>
        <taxon>Micromonosporales</taxon>
        <taxon>Micromonosporaceae</taxon>
        <taxon>Plantactinospora</taxon>
    </lineage>
</organism>
<sequence>MRSDSAPFFVQPYRMDRAEDDSSPRLGWRRELVLEDGERVCWRGLADLAGYLLRPRFVDRERVWSLPRPAEVTVTDRRLAYVCAGWTLSAAAPARGPRHRRHEPPARIATGQVRWQWPSRLHVPPPATRPDRPGHLLLVCDSLRTIRQPALALGGGDLADPAARYELAQLIRRAVATFRLADPVVTDLSPTERDALRRQAHTAATAAELADRRGVDLPGSLPVEFLHRADYYRRAEPGAPWVLPEPAGWPLDDPAGPAAGRNRSAAPG</sequence>
<reference evidence="2 3" key="1">
    <citation type="submission" date="2024-09" db="EMBL/GenBank/DDBJ databases">
        <authorList>
            <person name="Sun Q."/>
            <person name="Mori K."/>
        </authorList>
    </citation>
    <scope>NUCLEOTIDE SEQUENCE [LARGE SCALE GENOMIC DNA]</scope>
    <source>
        <strain evidence="2 3">TBRC 2205</strain>
    </source>
</reference>
<evidence type="ECO:0000313" key="2">
    <source>
        <dbReference type="EMBL" id="MFC0565638.1"/>
    </source>
</evidence>
<dbReference type="EMBL" id="JBHLUE010000011">
    <property type="protein sequence ID" value="MFC0565638.1"/>
    <property type="molecule type" value="Genomic_DNA"/>
</dbReference>
<protein>
    <submittedName>
        <fullName evidence="2">Uncharacterized protein</fullName>
    </submittedName>
</protein>
<comment type="caution">
    <text evidence="2">The sequence shown here is derived from an EMBL/GenBank/DDBJ whole genome shotgun (WGS) entry which is preliminary data.</text>
</comment>
<evidence type="ECO:0000313" key="3">
    <source>
        <dbReference type="Proteomes" id="UP001589894"/>
    </source>
</evidence>